<dbReference type="Gene3D" id="1.10.2000.10">
    <property type="entry name" value="Frizzled cysteine-rich domain"/>
    <property type="match status" value="1"/>
</dbReference>
<dbReference type="EMBL" id="CAJPVJ010000838">
    <property type="protein sequence ID" value="CAG2163508.1"/>
    <property type="molecule type" value="Genomic_DNA"/>
</dbReference>
<feature type="compositionally biased region" description="Basic and acidic residues" evidence="14">
    <location>
        <begin position="172"/>
        <end position="181"/>
    </location>
</feature>
<dbReference type="PANTHER" id="PTHR11309">
    <property type="entry name" value="FRIZZLED"/>
    <property type="match status" value="1"/>
</dbReference>
<dbReference type="InterPro" id="IPR017981">
    <property type="entry name" value="GPCR_2-like_7TM"/>
</dbReference>
<feature type="disulfide bond" evidence="13">
    <location>
        <begin position="74"/>
        <end position="112"/>
    </location>
</feature>
<feature type="compositionally biased region" description="Low complexity" evidence="14">
    <location>
        <begin position="157"/>
        <end position="171"/>
    </location>
</feature>
<evidence type="ECO:0000256" key="15">
    <source>
        <dbReference type="SAM" id="Phobius"/>
    </source>
</evidence>
<dbReference type="GO" id="GO:0004888">
    <property type="term" value="F:transmembrane signaling receptor activity"/>
    <property type="evidence" value="ECO:0007669"/>
    <property type="project" value="InterPro"/>
</dbReference>
<keyword evidence="6 15" id="KW-0812">Transmembrane</keyword>
<dbReference type="InterPro" id="IPR036790">
    <property type="entry name" value="Frizzled_dom_sf"/>
</dbReference>
<feature type="domain" description="G-protein coupled receptors family 2 profile 2" evidence="18">
    <location>
        <begin position="290"/>
        <end position="595"/>
    </location>
</feature>
<keyword evidence="10 13" id="KW-1015">Disulfide bond</keyword>
<comment type="subcellular location">
    <subcellularLocation>
        <location evidence="1">Cell membrane</location>
        <topology evidence="1">Multi-pass membrane protein</topology>
    </subcellularLocation>
</comment>
<dbReference type="PANTHER" id="PTHR11309:SF99">
    <property type="entry name" value="FRIZZLED-4"/>
    <property type="match status" value="1"/>
</dbReference>
<evidence type="ECO:0000256" key="11">
    <source>
        <dbReference type="ARBA" id="ARBA00023170"/>
    </source>
</evidence>
<gene>
    <name evidence="19" type="ORF">ONB1V03_LOCUS3082</name>
</gene>
<evidence type="ECO:0000256" key="3">
    <source>
        <dbReference type="ARBA" id="ARBA00022473"/>
    </source>
</evidence>
<keyword evidence="12" id="KW-0325">Glycoprotein</keyword>
<feature type="transmembrane region" description="Helical" evidence="15">
    <location>
        <begin position="569"/>
        <end position="588"/>
    </location>
</feature>
<protein>
    <recommendedName>
        <fullName evidence="21">Frizzled-4</fullName>
    </recommendedName>
</protein>
<feature type="transmembrane region" description="Helical" evidence="15">
    <location>
        <begin position="290"/>
        <end position="314"/>
    </location>
</feature>
<keyword evidence="20" id="KW-1185">Reference proteome</keyword>
<feature type="region of interest" description="Disordered" evidence="14">
    <location>
        <begin position="150"/>
        <end position="181"/>
    </location>
</feature>
<feature type="compositionally biased region" description="Basic residues" evidence="14">
    <location>
        <begin position="665"/>
        <end position="678"/>
    </location>
</feature>
<dbReference type="Proteomes" id="UP000728032">
    <property type="component" value="Unassembled WGS sequence"/>
</dbReference>
<dbReference type="InterPro" id="IPR015526">
    <property type="entry name" value="Frizzled/SFRP"/>
</dbReference>
<evidence type="ECO:0000256" key="4">
    <source>
        <dbReference type="ARBA" id="ARBA00022475"/>
    </source>
</evidence>
<feature type="transmembrane region" description="Helical" evidence="15">
    <location>
        <begin position="326"/>
        <end position="346"/>
    </location>
</feature>
<feature type="disulfide bond" evidence="13">
    <location>
        <begin position="105"/>
        <end position="129"/>
    </location>
</feature>
<keyword evidence="5" id="KW-0879">Wnt signaling pathway</keyword>
<evidence type="ECO:0000259" key="18">
    <source>
        <dbReference type="PROSITE" id="PS50261"/>
    </source>
</evidence>
<dbReference type="Pfam" id="PF01534">
    <property type="entry name" value="Frizzled"/>
    <property type="match status" value="1"/>
</dbReference>
<evidence type="ECO:0000259" key="17">
    <source>
        <dbReference type="PROSITE" id="PS50038"/>
    </source>
</evidence>
<dbReference type="PRINTS" id="PR00489">
    <property type="entry name" value="FRIZZLED"/>
</dbReference>
<name>A0A7R9QD53_9ACAR</name>
<dbReference type="Gene3D" id="1.20.1070.10">
    <property type="entry name" value="Rhodopsin 7-helix transmembrane proteins"/>
    <property type="match status" value="1"/>
</dbReference>
<dbReference type="SUPFAM" id="SSF63501">
    <property type="entry name" value="Frizzled cysteine-rich domain"/>
    <property type="match status" value="1"/>
</dbReference>
<comment type="similarity">
    <text evidence="2">Belongs to the G-protein coupled receptor Fz/Smo family.</text>
</comment>
<keyword evidence="3" id="KW-0217">Developmental protein</keyword>
<evidence type="ECO:0000313" key="19">
    <source>
        <dbReference type="EMBL" id="CAD7641402.1"/>
    </source>
</evidence>
<evidence type="ECO:0000256" key="16">
    <source>
        <dbReference type="SAM" id="SignalP"/>
    </source>
</evidence>
<evidence type="ECO:0000256" key="10">
    <source>
        <dbReference type="ARBA" id="ARBA00023157"/>
    </source>
</evidence>
<keyword evidence="11" id="KW-0675">Receptor</keyword>
<evidence type="ECO:0000256" key="2">
    <source>
        <dbReference type="ARBA" id="ARBA00008077"/>
    </source>
</evidence>
<keyword evidence="7 16" id="KW-0732">Signal</keyword>
<accession>A0A7R9QD53</accession>
<sequence>MASSVIILVVCLHLMGSLVEGLEGRKSKCERITIPMCQDMPYNLTRMPNLMGHKDQSEAAIQVHEFIPLVEIGCSKNLKFFLCSLYAPMCTEQIDIPIPSCQSICEEVKSRCLPVLRQFNFNWPHMLNCSRLPVPKDGLCMEVPNITDSKAHKHHGSSSFLSPSPASSLPSKHTDIKGNTERESKDILNSIEKMYPFLFPQRRDDMTAQSSYNPSAKPSIHLDAFEMSYHLNTDNSYGGGNGKPSKSGSKCFSDFVYIPIAGQNFNQSQAVCAPKCGKDILFTRNDKNFVEIWMCIWASICFMSTLFTVLTFWIDCQRFRYPEKPIIFLSMCFCISSVAYLIRIYAGPEFVSCDRSDSGEDHITLEGLDNSGCIIVFLLLYYFGMAATMWWVCLTITWYLASVKKWAHEAIEAKASIFHLMSWATPAILTIIVLTLRHVDGDELTGLCYVGHHSPNALLYFVIIPLSVFSTIAVLVLIIGFISLARNRSDIRFDGHHNTNKLDRLMMRIGVFTTIYTLPALCVICCHIYEYMKSREWLEAALDRSRVCHDTNDVNACRLADSIPHKEVFVLKIFMSLVLGISTGIWVWSNKTWSSWTRFCQSTFGRRQRRNFKCPQVLHNTQYIQVQQQHLTPSSSVTSTAIVNVPHNQILRQQPYHHSYASIKSQRHSHRPHRKHRTNNSITNV</sequence>
<feature type="domain" description="FZ" evidence="17">
    <location>
        <begin position="24"/>
        <end position="143"/>
    </location>
</feature>
<evidence type="ECO:0000256" key="1">
    <source>
        <dbReference type="ARBA" id="ARBA00004651"/>
    </source>
</evidence>
<evidence type="ECO:0000256" key="5">
    <source>
        <dbReference type="ARBA" id="ARBA00022687"/>
    </source>
</evidence>
<feature type="transmembrane region" description="Helical" evidence="15">
    <location>
        <begin position="420"/>
        <end position="439"/>
    </location>
</feature>
<feature type="chain" id="PRO_5036211807" description="Frizzled-4" evidence="16">
    <location>
        <begin position="22"/>
        <end position="685"/>
    </location>
</feature>
<dbReference type="GO" id="GO:0017147">
    <property type="term" value="F:Wnt-protein binding"/>
    <property type="evidence" value="ECO:0007669"/>
    <property type="project" value="TreeGrafter"/>
</dbReference>
<feature type="disulfide bond" evidence="13">
    <location>
        <begin position="37"/>
        <end position="83"/>
    </location>
</feature>
<dbReference type="OrthoDB" id="5959102at2759"/>
<reference evidence="19" key="1">
    <citation type="submission" date="2020-11" db="EMBL/GenBank/DDBJ databases">
        <authorList>
            <person name="Tran Van P."/>
        </authorList>
    </citation>
    <scope>NUCLEOTIDE SEQUENCE</scope>
</reference>
<evidence type="ECO:0000256" key="12">
    <source>
        <dbReference type="ARBA" id="ARBA00023180"/>
    </source>
</evidence>
<keyword evidence="8 15" id="KW-1133">Transmembrane helix</keyword>
<feature type="disulfide bond" evidence="13">
    <location>
        <begin position="29"/>
        <end position="90"/>
    </location>
</feature>
<dbReference type="EMBL" id="OC915663">
    <property type="protein sequence ID" value="CAD7641402.1"/>
    <property type="molecule type" value="Genomic_DNA"/>
</dbReference>
<evidence type="ECO:0000313" key="20">
    <source>
        <dbReference type="Proteomes" id="UP000728032"/>
    </source>
</evidence>
<evidence type="ECO:0000256" key="6">
    <source>
        <dbReference type="ARBA" id="ARBA00022692"/>
    </source>
</evidence>
<feature type="transmembrane region" description="Helical" evidence="15">
    <location>
        <begin position="374"/>
        <end position="400"/>
    </location>
</feature>
<keyword evidence="4" id="KW-1003">Cell membrane</keyword>
<dbReference type="PROSITE" id="PS50261">
    <property type="entry name" value="G_PROTEIN_RECEP_F2_4"/>
    <property type="match status" value="1"/>
</dbReference>
<dbReference type="GO" id="GO:0035567">
    <property type="term" value="P:non-canonical Wnt signaling pathway"/>
    <property type="evidence" value="ECO:0007669"/>
    <property type="project" value="TreeGrafter"/>
</dbReference>
<dbReference type="InterPro" id="IPR020067">
    <property type="entry name" value="Frizzled_dom"/>
</dbReference>
<dbReference type="GO" id="GO:0005886">
    <property type="term" value="C:plasma membrane"/>
    <property type="evidence" value="ECO:0007669"/>
    <property type="project" value="UniProtKB-SubCell"/>
</dbReference>
<comment type="caution">
    <text evidence="13">Lacks conserved residue(s) required for the propagation of feature annotation.</text>
</comment>
<dbReference type="SMART" id="SM01330">
    <property type="entry name" value="Frizzled"/>
    <property type="match status" value="1"/>
</dbReference>
<dbReference type="PROSITE" id="PS50038">
    <property type="entry name" value="FZ"/>
    <property type="match status" value="1"/>
</dbReference>
<keyword evidence="9 15" id="KW-0472">Membrane</keyword>
<feature type="signal peptide" evidence="16">
    <location>
        <begin position="1"/>
        <end position="21"/>
    </location>
</feature>
<dbReference type="InterPro" id="IPR000539">
    <property type="entry name" value="Frizzled/Smoothened_7TM"/>
</dbReference>
<evidence type="ECO:0000256" key="13">
    <source>
        <dbReference type="PROSITE-ProRule" id="PRU00090"/>
    </source>
</evidence>
<dbReference type="AlphaFoldDB" id="A0A7R9QD53"/>
<feature type="region of interest" description="Disordered" evidence="14">
    <location>
        <begin position="662"/>
        <end position="685"/>
    </location>
</feature>
<evidence type="ECO:0000256" key="14">
    <source>
        <dbReference type="SAM" id="MobiDB-lite"/>
    </source>
</evidence>
<dbReference type="GO" id="GO:0060070">
    <property type="term" value="P:canonical Wnt signaling pathway"/>
    <property type="evidence" value="ECO:0007669"/>
    <property type="project" value="TreeGrafter"/>
</dbReference>
<organism evidence="19">
    <name type="scientific">Oppiella nova</name>
    <dbReference type="NCBI Taxonomy" id="334625"/>
    <lineage>
        <taxon>Eukaryota</taxon>
        <taxon>Metazoa</taxon>
        <taxon>Ecdysozoa</taxon>
        <taxon>Arthropoda</taxon>
        <taxon>Chelicerata</taxon>
        <taxon>Arachnida</taxon>
        <taxon>Acari</taxon>
        <taxon>Acariformes</taxon>
        <taxon>Sarcoptiformes</taxon>
        <taxon>Oribatida</taxon>
        <taxon>Brachypylina</taxon>
        <taxon>Oppioidea</taxon>
        <taxon>Oppiidae</taxon>
        <taxon>Oppiella</taxon>
    </lineage>
</organism>
<feature type="transmembrane region" description="Helical" evidence="15">
    <location>
        <begin position="459"/>
        <end position="484"/>
    </location>
</feature>
<dbReference type="FunFam" id="1.10.2000.10:FF:000016">
    <property type="entry name" value="Frizzled"/>
    <property type="match status" value="1"/>
</dbReference>
<dbReference type="Pfam" id="PF01392">
    <property type="entry name" value="Fz"/>
    <property type="match status" value="1"/>
</dbReference>
<evidence type="ECO:0008006" key="21">
    <source>
        <dbReference type="Google" id="ProtNLM"/>
    </source>
</evidence>
<feature type="transmembrane region" description="Helical" evidence="15">
    <location>
        <begin position="505"/>
        <end position="529"/>
    </location>
</feature>
<dbReference type="GO" id="GO:0005615">
    <property type="term" value="C:extracellular space"/>
    <property type="evidence" value="ECO:0007669"/>
    <property type="project" value="TreeGrafter"/>
</dbReference>
<dbReference type="SMART" id="SM00063">
    <property type="entry name" value="FRI"/>
    <property type="match status" value="1"/>
</dbReference>
<evidence type="ECO:0000256" key="9">
    <source>
        <dbReference type="ARBA" id="ARBA00023136"/>
    </source>
</evidence>
<evidence type="ECO:0000256" key="8">
    <source>
        <dbReference type="ARBA" id="ARBA00022989"/>
    </source>
</evidence>
<evidence type="ECO:0000256" key="7">
    <source>
        <dbReference type="ARBA" id="ARBA00022729"/>
    </source>
</evidence>
<proteinExistence type="inferred from homology"/>